<dbReference type="PROSITE" id="PS00498">
    <property type="entry name" value="TYROSINASE_2"/>
    <property type="match status" value="1"/>
</dbReference>
<dbReference type="AlphaFoldDB" id="A0A6A5VHZ2"/>
<dbReference type="EMBL" id="ML976665">
    <property type="protein sequence ID" value="KAF1976821.1"/>
    <property type="molecule type" value="Genomic_DNA"/>
</dbReference>
<keyword evidence="8" id="KW-0470">Melanin biosynthesis</keyword>
<dbReference type="InterPro" id="IPR002227">
    <property type="entry name" value="Tyrosinase_Cu-bd"/>
</dbReference>
<dbReference type="InterPro" id="IPR008922">
    <property type="entry name" value="Di-copper_centre_dom_sf"/>
</dbReference>
<dbReference type="GO" id="GO:0046872">
    <property type="term" value="F:metal ion binding"/>
    <property type="evidence" value="ECO:0007669"/>
    <property type="project" value="UniProtKB-KW"/>
</dbReference>
<dbReference type="PANTHER" id="PTHR11474:SF76">
    <property type="entry name" value="SHKT DOMAIN-CONTAINING PROTEIN"/>
    <property type="match status" value="1"/>
</dbReference>
<sequence length="514" mass="56803">MPNGINMGHESLANENKLLDLRITPSPINNPIYTIPFDQCIATSRYPTAKGVDEAWVNGLQRNDSVEKALRDYKWDPAGNVEFDPEHPEKHPDFGNMTARLVNNQANQADLAKFGNILTYTSYLMTASLRDAFYRLTTMEDFEDFATKKLLPYEKGAKSQGYGFASAENLHDNMHGWCGGELAERDEDTKHQLRGHMSHVPLAAFDPIFWLHHYNVDRLIAIWQTLHEDSWFDGSDPRDQDGGTFAIEKNHIDKPTDKLRPFHKSAAPGEDPKNAYWTSEDGRQVTALGYTYLGLKRSHYLKSNGTYDRDGHVAALSRSLNIGYNSAWAAAAKFALGGQSFTVHIFVGEPPSSAPYTFEGGWQVGQVFNFSTEPSDLSASPAGCGNCQTQQLAGAESSGRVVLTNALITRWKNQIGHQPTGDVLASMEPADVVPFLRGNLHWRVSSLGEGIAWDRLPSLKVSVAVGKAKHHADRSKLSEFGDYVPAFQITEGRVGGASPADGLYPEGDTWTEGQ</sequence>
<keyword evidence="13" id="KW-1185">Reference proteome</keyword>
<dbReference type="InterPro" id="IPR041640">
    <property type="entry name" value="Tyrosinase_C"/>
</dbReference>
<accession>A0A6A5VHZ2</accession>
<evidence type="ECO:0000256" key="6">
    <source>
        <dbReference type="ARBA" id="ARBA00023008"/>
    </source>
</evidence>
<organism evidence="12 13">
    <name type="scientific">Bimuria novae-zelandiae CBS 107.79</name>
    <dbReference type="NCBI Taxonomy" id="1447943"/>
    <lineage>
        <taxon>Eukaryota</taxon>
        <taxon>Fungi</taxon>
        <taxon>Dikarya</taxon>
        <taxon>Ascomycota</taxon>
        <taxon>Pezizomycotina</taxon>
        <taxon>Dothideomycetes</taxon>
        <taxon>Pleosporomycetidae</taxon>
        <taxon>Pleosporales</taxon>
        <taxon>Massarineae</taxon>
        <taxon>Didymosphaeriaceae</taxon>
        <taxon>Bimuria</taxon>
    </lineage>
</organism>
<keyword evidence="5" id="KW-0560">Oxidoreductase</keyword>
<dbReference type="Gene3D" id="2.60.310.20">
    <property type="match status" value="1"/>
</dbReference>
<evidence type="ECO:0000256" key="9">
    <source>
        <dbReference type="ARBA" id="ARBA00048233"/>
    </source>
</evidence>
<comment type="catalytic activity">
    <reaction evidence="10">
        <text>L-tyrosine + O2 = L-dopaquinone + H2O</text>
        <dbReference type="Rhea" id="RHEA:18117"/>
        <dbReference type="ChEBI" id="CHEBI:15377"/>
        <dbReference type="ChEBI" id="CHEBI:15379"/>
        <dbReference type="ChEBI" id="CHEBI:57924"/>
        <dbReference type="ChEBI" id="CHEBI:58315"/>
        <dbReference type="EC" id="1.14.18.1"/>
    </reaction>
</comment>
<evidence type="ECO:0000313" key="12">
    <source>
        <dbReference type="EMBL" id="KAF1976821.1"/>
    </source>
</evidence>
<dbReference type="Proteomes" id="UP000800036">
    <property type="component" value="Unassembled WGS sequence"/>
</dbReference>
<name>A0A6A5VHZ2_9PLEO</name>
<dbReference type="SUPFAM" id="SSF48056">
    <property type="entry name" value="Di-copper centre-containing domain"/>
    <property type="match status" value="1"/>
</dbReference>
<keyword evidence="7" id="KW-0503">Monooxygenase</keyword>
<evidence type="ECO:0000256" key="5">
    <source>
        <dbReference type="ARBA" id="ARBA00023002"/>
    </source>
</evidence>
<evidence type="ECO:0000259" key="11">
    <source>
        <dbReference type="PROSITE" id="PS00498"/>
    </source>
</evidence>
<protein>
    <recommendedName>
        <fullName evidence="3">tyrosinase</fullName>
        <ecNumber evidence="3">1.14.18.1</ecNumber>
    </recommendedName>
</protein>
<dbReference type="InterPro" id="IPR050316">
    <property type="entry name" value="Tyrosinase/Hemocyanin"/>
</dbReference>
<dbReference type="PANTHER" id="PTHR11474">
    <property type="entry name" value="TYROSINASE FAMILY MEMBER"/>
    <property type="match status" value="1"/>
</dbReference>
<dbReference type="EC" id="1.14.18.1" evidence="3"/>
<comment type="cofactor">
    <cofactor evidence="1">
        <name>Cu(2+)</name>
        <dbReference type="ChEBI" id="CHEBI:29036"/>
    </cofactor>
</comment>
<gene>
    <name evidence="12" type="ORF">BU23DRAFT_565495</name>
</gene>
<feature type="domain" description="Tyrosinase copper-binding" evidence="11">
    <location>
        <begin position="206"/>
        <end position="217"/>
    </location>
</feature>
<evidence type="ECO:0000256" key="10">
    <source>
        <dbReference type="ARBA" id="ARBA00048881"/>
    </source>
</evidence>
<keyword evidence="4" id="KW-0479">Metal-binding</keyword>
<proteinExistence type="inferred from homology"/>
<evidence type="ECO:0000256" key="8">
    <source>
        <dbReference type="ARBA" id="ARBA00023101"/>
    </source>
</evidence>
<evidence type="ECO:0000256" key="4">
    <source>
        <dbReference type="ARBA" id="ARBA00022723"/>
    </source>
</evidence>
<evidence type="ECO:0000256" key="3">
    <source>
        <dbReference type="ARBA" id="ARBA00011906"/>
    </source>
</evidence>
<evidence type="ECO:0000256" key="2">
    <source>
        <dbReference type="ARBA" id="ARBA00009928"/>
    </source>
</evidence>
<dbReference type="Gene3D" id="1.10.1280.10">
    <property type="entry name" value="Di-copper center containing domain from catechol oxidase"/>
    <property type="match status" value="1"/>
</dbReference>
<evidence type="ECO:0000313" key="13">
    <source>
        <dbReference type="Proteomes" id="UP000800036"/>
    </source>
</evidence>
<reference evidence="12" key="1">
    <citation type="journal article" date="2020" name="Stud. Mycol.">
        <title>101 Dothideomycetes genomes: a test case for predicting lifestyles and emergence of pathogens.</title>
        <authorList>
            <person name="Haridas S."/>
            <person name="Albert R."/>
            <person name="Binder M."/>
            <person name="Bloem J."/>
            <person name="Labutti K."/>
            <person name="Salamov A."/>
            <person name="Andreopoulos B."/>
            <person name="Baker S."/>
            <person name="Barry K."/>
            <person name="Bills G."/>
            <person name="Bluhm B."/>
            <person name="Cannon C."/>
            <person name="Castanera R."/>
            <person name="Culley D."/>
            <person name="Daum C."/>
            <person name="Ezra D."/>
            <person name="Gonzalez J."/>
            <person name="Henrissat B."/>
            <person name="Kuo A."/>
            <person name="Liang C."/>
            <person name="Lipzen A."/>
            <person name="Lutzoni F."/>
            <person name="Magnuson J."/>
            <person name="Mondo S."/>
            <person name="Nolan M."/>
            <person name="Ohm R."/>
            <person name="Pangilinan J."/>
            <person name="Park H.-J."/>
            <person name="Ramirez L."/>
            <person name="Alfaro M."/>
            <person name="Sun H."/>
            <person name="Tritt A."/>
            <person name="Yoshinaga Y."/>
            <person name="Zwiers L.-H."/>
            <person name="Turgeon B."/>
            <person name="Goodwin S."/>
            <person name="Spatafora J."/>
            <person name="Crous P."/>
            <person name="Grigoriev I."/>
        </authorList>
    </citation>
    <scope>NUCLEOTIDE SEQUENCE</scope>
    <source>
        <strain evidence="12">CBS 107.79</strain>
    </source>
</reference>
<dbReference type="GO" id="GO:0042438">
    <property type="term" value="P:melanin biosynthetic process"/>
    <property type="evidence" value="ECO:0007669"/>
    <property type="project" value="UniProtKB-KW"/>
</dbReference>
<dbReference type="GO" id="GO:0004503">
    <property type="term" value="F:tyrosinase activity"/>
    <property type="evidence" value="ECO:0007669"/>
    <property type="project" value="UniProtKB-EC"/>
</dbReference>
<dbReference type="OrthoDB" id="3800131at2759"/>
<evidence type="ECO:0000256" key="7">
    <source>
        <dbReference type="ARBA" id="ARBA00023033"/>
    </source>
</evidence>
<dbReference type="Pfam" id="PF18132">
    <property type="entry name" value="Tyrosinase_C"/>
    <property type="match status" value="1"/>
</dbReference>
<comment type="similarity">
    <text evidence="2">Belongs to the tyrosinase family.</text>
</comment>
<dbReference type="Pfam" id="PF00264">
    <property type="entry name" value="Tyrosinase"/>
    <property type="match status" value="1"/>
</dbReference>
<keyword evidence="6" id="KW-0186">Copper</keyword>
<evidence type="ECO:0000256" key="1">
    <source>
        <dbReference type="ARBA" id="ARBA00001973"/>
    </source>
</evidence>
<comment type="catalytic activity">
    <reaction evidence="9">
        <text>2 L-dopa + O2 = 2 L-dopaquinone + 2 H2O</text>
        <dbReference type="Rhea" id="RHEA:34287"/>
        <dbReference type="ChEBI" id="CHEBI:15377"/>
        <dbReference type="ChEBI" id="CHEBI:15379"/>
        <dbReference type="ChEBI" id="CHEBI:57504"/>
        <dbReference type="ChEBI" id="CHEBI:57924"/>
        <dbReference type="EC" id="1.14.18.1"/>
    </reaction>
</comment>